<keyword evidence="2" id="KW-1185">Reference proteome</keyword>
<protein>
    <submittedName>
        <fullName evidence="1">Uncharacterized protein</fullName>
    </submittedName>
</protein>
<name>A0ABS6S473_9BACT</name>
<dbReference type="Proteomes" id="UP001196980">
    <property type="component" value="Unassembled WGS sequence"/>
</dbReference>
<dbReference type="RefSeq" id="WP_218254022.1">
    <property type="nucleotide sequence ID" value="NZ_JABXWD010000576.1"/>
</dbReference>
<organism evidence="1 2">
    <name type="scientific">Candidatus Magnetobacterium casense</name>
    <dbReference type="NCBI Taxonomy" id="1455061"/>
    <lineage>
        <taxon>Bacteria</taxon>
        <taxon>Pseudomonadati</taxon>
        <taxon>Nitrospirota</taxon>
        <taxon>Thermodesulfovibrionia</taxon>
        <taxon>Thermodesulfovibrionales</taxon>
        <taxon>Candidatus Magnetobacteriaceae</taxon>
        <taxon>Candidatus Magnetobacterium</taxon>
    </lineage>
</organism>
<gene>
    <name evidence="1" type="ORF">HWQ67_17675</name>
</gene>
<feature type="non-terminal residue" evidence="1">
    <location>
        <position position="287"/>
    </location>
</feature>
<comment type="caution">
    <text evidence="1">The sequence shown here is derived from an EMBL/GenBank/DDBJ whole genome shotgun (WGS) entry which is preliminary data.</text>
</comment>
<evidence type="ECO:0000313" key="1">
    <source>
        <dbReference type="EMBL" id="MBV6343405.1"/>
    </source>
</evidence>
<reference evidence="1 2" key="1">
    <citation type="journal article" date="2020" name="J Geophys Res Biogeosci">
        <title>Magnetotaxis as an Adaptation to Enable Bacterial Shuttling of Microbial Sulfur and Sulfur Cycling Across Aquatic Oxic#Anoxic Interfaces.</title>
        <authorList>
            <person name="Li J."/>
            <person name="Liu P."/>
            <person name="Wang J."/>
            <person name="Roberts A.P."/>
            <person name="Pan Y."/>
        </authorList>
    </citation>
    <scope>NUCLEOTIDE SEQUENCE [LARGE SCALE GENOMIC DNA]</scope>
    <source>
        <strain evidence="1 2">MYR-1_YQ</strain>
    </source>
</reference>
<evidence type="ECO:0000313" key="2">
    <source>
        <dbReference type="Proteomes" id="UP001196980"/>
    </source>
</evidence>
<proteinExistence type="predicted"/>
<accession>A0ABS6S473</accession>
<sequence>MKYCEDMSVAAIANYATAGTPLNWTLTRERDIESVEVVFCMGAITKANAADSTGDPFWGLLFFQMTYDDKKIRLPGWHLSAYNFFFYPDDPSRTGSLAWSDATTAAQAAMEWYARCRLAVHCPQKAGAFLMCSAIQSGEAFWTQTAANNAIAAGNIFVFPRYGSFDYRLSADFIENLNIAGATTVLPGVTGSLYVGSIIGLYVTIGAFVDGVALSASTIYGPNTYNGANVTSLTLDVAGDTLINLPNAPTAEWAYNKAVQHHIMNHAAGVATPVEAAYGQHMCELLL</sequence>
<dbReference type="EMBL" id="JABXWD010000576">
    <property type="protein sequence ID" value="MBV6343405.1"/>
    <property type="molecule type" value="Genomic_DNA"/>
</dbReference>